<gene>
    <name evidence="3" type="ORF">J5V48_03855</name>
</gene>
<feature type="domain" description="Glycine zipper" evidence="2">
    <location>
        <begin position="59"/>
        <end position="98"/>
    </location>
</feature>
<dbReference type="PROSITE" id="PS51257">
    <property type="entry name" value="PROKAR_LIPOPROTEIN"/>
    <property type="match status" value="1"/>
</dbReference>
<dbReference type="RefSeq" id="WP_219937242.1">
    <property type="nucleotide sequence ID" value="NZ_JAGFNY010000008.1"/>
</dbReference>
<evidence type="ECO:0000313" key="3">
    <source>
        <dbReference type="EMBL" id="MBW7570025.1"/>
    </source>
</evidence>
<evidence type="ECO:0000313" key="4">
    <source>
        <dbReference type="Proteomes" id="UP000731465"/>
    </source>
</evidence>
<accession>A0ABS7DFE6</accession>
<organism evidence="3 4">
    <name type="scientific">Succinivibrio faecicola</name>
    <dbReference type="NCBI Taxonomy" id="2820300"/>
    <lineage>
        <taxon>Bacteria</taxon>
        <taxon>Pseudomonadati</taxon>
        <taxon>Pseudomonadota</taxon>
        <taxon>Gammaproteobacteria</taxon>
        <taxon>Aeromonadales</taxon>
        <taxon>Succinivibrionaceae</taxon>
        <taxon>Succinivibrio</taxon>
    </lineage>
</organism>
<dbReference type="Pfam" id="PF13488">
    <property type="entry name" value="Gly-zipper_Omp"/>
    <property type="match status" value="1"/>
</dbReference>
<name>A0ABS7DFE6_9GAMM</name>
<proteinExistence type="predicted"/>
<dbReference type="EMBL" id="JAGFNY010000008">
    <property type="protein sequence ID" value="MBW7570025.1"/>
    <property type="molecule type" value="Genomic_DNA"/>
</dbReference>
<dbReference type="InterPro" id="IPR039567">
    <property type="entry name" value="Gly-zipper"/>
</dbReference>
<keyword evidence="1" id="KW-0732">Signal</keyword>
<comment type="caution">
    <text evidence="3">The sequence shown here is derived from an EMBL/GenBank/DDBJ whole genome shotgun (WGS) entry which is preliminary data.</text>
</comment>
<protein>
    <submittedName>
        <fullName evidence="3">Glycine zipper 2TM domain-containing protein</fullName>
    </submittedName>
</protein>
<feature type="signal peptide" evidence="1">
    <location>
        <begin position="1"/>
        <end position="17"/>
    </location>
</feature>
<reference evidence="3 4" key="1">
    <citation type="submission" date="2021-03" db="EMBL/GenBank/DDBJ databases">
        <title>Succinivibrio sp. nov. isolated from feces of cow.</title>
        <authorList>
            <person name="Choi J.-Y."/>
        </authorList>
    </citation>
    <scope>NUCLEOTIDE SEQUENCE [LARGE SCALE GENOMIC DNA]</scope>
    <source>
        <strain evidence="3 4">AGMB01872</strain>
    </source>
</reference>
<evidence type="ECO:0000259" key="2">
    <source>
        <dbReference type="Pfam" id="PF13488"/>
    </source>
</evidence>
<dbReference type="Proteomes" id="UP000731465">
    <property type="component" value="Unassembled WGS sequence"/>
</dbReference>
<feature type="chain" id="PRO_5045364854" evidence="1">
    <location>
        <begin position="18"/>
        <end position="170"/>
    </location>
</feature>
<sequence>MKFYSALLLSGSILAMSLTGCTNPTSKAGTRSTYYEGVIEDIEIIDIDTNQMDNGNNTIIGAIAGAIIGNMVNNHSTGTIVGAGLGAVAGNAVSKATNRTDGVRLTVETDNGPMIIDMPFSCKYKVGKKVRLVSDGDKGTIMVETNGKYKTATQDSYNTCPTVYEEIKSN</sequence>
<evidence type="ECO:0000256" key="1">
    <source>
        <dbReference type="SAM" id="SignalP"/>
    </source>
</evidence>
<keyword evidence="4" id="KW-1185">Reference proteome</keyword>